<dbReference type="GeneID" id="96667861"/>
<protein>
    <submittedName>
        <fullName evidence="2">Uncharacterized protein</fullName>
    </submittedName>
</protein>
<dbReference type="EMBL" id="AZES01000058">
    <property type="protein sequence ID" value="KRL31226.1"/>
    <property type="molecule type" value="Genomic_DNA"/>
</dbReference>
<comment type="caution">
    <text evidence="2">The sequence shown here is derived from an EMBL/GenBank/DDBJ whole genome shotgun (WGS) entry which is preliminary data.</text>
</comment>
<organism evidence="2 3">
    <name type="scientific">Companilactobacillus paralimentarius DSM 13238 = JCM 10415</name>
    <dbReference type="NCBI Taxonomy" id="1122151"/>
    <lineage>
        <taxon>Bacteria</taxon>
        <taxon>Bacillati</taxon>
        <taxon>Bacillota</taxon>
        <taxon>Bacilli</taxon>
        <taxon>Lactobacillales</taxon>
        <taxon>Lactobacillaceae</taxon>
        <taxon>Companilactobacillus</taxon>
    </lineage>
</organism>
<feature type="coiled-coil region" evidence="1">
    <location>
        <begin position="10"/>
        <end position="37"/>
    </location>
</feature>
<name>A0A0R1PN95_9LACO</name>
<dbReference type="RefSeq" id="WP_025084958.1">
    <property type="nucleotide sequence ID" value="NZ_AZES01000058.1"/>
</dbReference>
<sequence length="92" mass="10513">MANSIDPFDVEEIANQLNNDKMLLEILRDEIQVLDEQRASNTYTANEITNELERVTPRVLALCDILLNETNNNNSQLMKLVNDVIHGDDKND</sequence>
<evidence type="ECO:0000256" key="1">
    <source>
        <dbReference type="SAM" id="Coils"/>
    </source>
</evidence>
<reference evidence="2 3" key="1">
    <citation type="journal article" date="2015" name="Genome Announc.">
        <title>Expanding the biotechnology potential of lactobacilli through comparative genomics of 213 strains and associated genera.</title>
        <authorList>
            <person name="Sun Z."/>
            <person name="Harris H.M."/>
            <person name="McCann A."/>
            <person name="Guo C."/>
            <person name="Argimon S."/>
            <person name="Zhang W."/>
            <person name="Yang X."/>
            <person name="Jeffery I.B."/>
            <person name="Cooney J.C."/>
            <person name="Kagawa T.F."/>
            <person name="Liu W."/>
            <person name="Song Y."/>
            <person name="Salvetti E."/>
            <person name="Wrobel A."/>
            <person name="Rasinkangas P."/>
            <person name="Parkhill J."/>
            <person name="Rea M.C."/>
            <person name="O'Sullivan O."/>
            <person name="Ritari J."/>
            <person name="Douillard F.P."/>
            <person name="Paul Ross R."/>
            <person name="Yang R."/>
            <person name="Briner A.E."/>
            <person name="Felis G.E."/>
            <person name="de Vos W.M."/>
            <person name="Barrangou R."/>
            <person name="Klaenhammer T.R."/>
            <person name="Caufield P.W."/>
            <person name="Cui Y."/>
            <person name="Zhang H."/>
            <person name="O'Toole P.W."/>
        </authorList>
    </citation>
    <scope>NUCLEOTIDE SEQUENCE [LARGE SCALE GENOMIC DNA]</scope>
    <source>
        <strain evidence="2 3">DSM 13238</strain>
    </source>
</reference>
<dbReference type="PATRIC" id="fig|1122151.5.peg.2279"/>
<evidence type="ECO:0000313" key="3">
    <source>
        <dbReference type="Proteomes" id="UP000051908"/>
    </source>
</evidence>
<proteinExistence type="predicted"/>
<gene>
    <name evidence="2" type="ORF">FD33_GL002207</name>
</gene>
<dbReference type="AlphaFoldDB" id="A0A0R1PN95"/>
<evidence type="ECO:0000313" key="2">
    <source>
        <dbReference type="EMBL" id="KRL31226.1"/>
    </source>
</evidence>
<keyword evidence="3" id="KW-1185">Reference proteome</keyword>
<dbReference type="OrthoDB" id="2319395at2"/>
<accession>A0A0R1PN95</accession>
<keyword evidence="1" id="KW-0175">Coiled coil</keyword>
<dbReference type="Proteomes" id="UP000051908">
    <property type="component" value="Unassembled WGS sequence"/>
</dbReference>